<dbReference type="GO" id="GO:0006226">
    <property type="term" value="P:dUMP biosynthetic process"/>
    <property type="evidence" value="ECO:0007669"/>
    <property type="project" value="InterPro"/>
</dbReference>
<dbReference type="InterPro" id="IPR036157">
    <property type="entry name" value="dUTPase-like_sf"/>
</dbReference>
<proteinExistence type="inferred from homology"/>
<evidence type="ECO:0000256" key="5">
    <source>
        <dbReference type="ARBA" id="ARBA00047686"/>
    </source>
</evidence>
<evidence type="ECO:0000313" key="9">
    <source>
        <dbReference type="Proteomes" id="UP000019141"/>
    </source>
</evidence>
<dbReference type="Proteomes" id="UP000019141">
    <property type="component" value="Unassembled WGS sequence"/>
</dbReference>
<keyword evidence="4" id="KW-0546">Nucleotide metabolism</keyword>
<comment type="catalytic activity">
    <reaction evidence="5">
        <text>dUTP + H2O = dUMP + diphosphate + H(+)</text>
        <dbReference type="Rhea" id="RHEA:10248"/>
        <dbReference type="ChEBI" id="CHEBI:15377"/>
        <dbReference type="ChEBI" id="CHEBI:15378"/>
        <dbReference type="ChEBI" id="CHEBI:33019"/>
        <dbReference type="ChEBI" id="CHEBI:61555"/>
        <dbReference type="ChEBI" id="CHEBI:246422"/>
        <dbReference type="EC" id="3.6.1.23"/>
    </reaction>
</comment>
<feature type="domain" description="dUTPase-like" evidence="7">
    <location>
        <begin position="20"/>
        <end position="148"/>
    </location>
</feature>
<gene>
    <name evidence="8" type="ORF">ETSY1_37890</name>
</gene>
<accession>W4L6S5</accession>
<dbReference type="Pfam" id="PF00692">
    <property type="entry name" value="dUTPase"/>
    <property type="match status" value="1"/>
</dbReference>
<dbReference type="CDD" id="cd07557">
    <property type="entry name" value="trimeric_dUTPase"/>
    <property type="match status" value="1"/>
</dbReference>
<protein>
    <recommendedName>
        <fullName evidence="2">dUTP diphosphatase</fullName>
        <ecNumber evidence="2">3.6.1.23</ecNumber>
    </recommendedName>
</protein>
<organism evidence="8 9">
    <name type="scientific">Entotheonella factor</name>
    <dbReference type="NCBI Taxonomy" id="1429438"/>
    <lineage>
        <taxon>Bacteria</taxon>
        <taxon>Pseudomonadati</taxon>
        <taxon>Nitrospinota/Tectimicrobiota group</taxon>
        <taxon>Candidatus Tectimicrobiota</taxon>
        <taxon>Candidatus Entotheonellia</taxon>
        <taxon>Candidatus Entotheonellales</taxon>
        <taxon>Candidatus Entotheonellaceae</taxon>
        <taxon>Candidatus Entotheonella</taxon>
    </lineage>
</organism>
<dbReference type="InterPro" id="IPR029054">
    <property type="entry name" value="dUTPase-like"/>
</dbReference>
<dbReference type="NCBIfam" id="TIGR00576">
    <property type="entry name" value="dut"/>
    <property type="match status" value="1"/>
</dbReference>
<dbReference type="HOGENOM" id="CLU_068508_1_1_7"/>
<dbReference type="PANTHER" id="PTHR11241:SF0">
    <property type="entry name" value="DEOXYURIDINE 5'-TRIPHOSPHATE NUCLEOTIDOHYDROLASE"/>
    <property type="match status" value="1"/>
</dbReference>
<comment type="similarity">
    <text evidence="1">Belongs to the dUTPase family.</text>
</comment>
<dbReference type="GO" id="GO:0004170">
    <property type="term" value="F:dUTP diphosphatase activity"/>
    <property type="evidence" value="ECO:0007669"/>
    <property type="project" value="UniProtKB-EC"/>
</dbReference>
<feature type="region of interest" description="Disordered" evidence="6">
    <location>
        <begin position="130"/>
        <end position="149"/>
    </location>
</feature>
<dbReference type="InterPro" id="IPR033704">
    <property type="entry name" value="dUTPase_trimeric"/>
</dbReference>
<evidence type="ECO:0000259" key="7">
    <source>
        <dbReference type="Pfam" id="PF00692"/>
    </source>
</evidence>
<dbReference type="PANTHER" id="PTHR11241">
    <property type="entry name" value="DEOXYURIDINE 5'-TRIPHOSPHATE NUCLEOTIDOHYDROLASE"/>
    <property type="match status" value="1"/>
</dbReference>
<dbReference type="AlphaFoldDB" id="W4L6S5"/>
<feature type="compositionally biased region" description="Gly residues" evidence="6">
    <location>
        <begin position="140"/>
        <end position="149"/>
    </location>
</feature>
<evidence type="ECO:0000313" key="8">
    <source>
        <dbReference type="EMBL" id="ETW93742.1"/>
    </source>
</evidence>
<evidence type="ECO:0000256" key="2">
    <source>
        <dbReference type="ARBA" id="ARBA00012379"/>
    </source>
</evidence>
<keyword evidence="9" id="KW-1185">Reference proteome</keyword>
<dbReference type="GO" id="GO:0046081">
    <property type="term" value="P:dUTP catabolic process"/>
    <property type="evidence" value="ECO:0007669"/>
    <property type="project" value="InterPro"/>
</dbReference>
<sequence>MSNLETIGLEVRVAPLSPHAILPHKAHATDAGFDLAIPTEQRLDPHAQIMIDLGFALEIPPGWYGQVLGRSSVFQRGMSIHPGVIDADYRGSIRLLVRNEQPVAQHLQRGERLAQLMLLPVPEVTLTPVAPEALSATPRGQGGIGSTGR</sequence>
<dbReference type="SUPFAM" id="SSF51283">
    <property type="entry name" value="dUTPase-like"/>
    <property type="match status" value="1"/>
</dbReference>
<dbReference type="InterPro" id="IPR008181">
    <property type="entry name" value="dUTPase"/>
</dbReference>
<comment type="caution">
    <text evidence="8">The sequence shown here is derived from an EMBL/GenBank/DDBJ whole genome shotgun (WGS) entry which is preliminary data.</text>
</comment>
<dbReference type="EC" id="3.6.1.23" evidence="2"/>
<dbReference type="Gene3D" id="2.70.40.10">
    <property type="match status" value="1"/>
</dbReference>
<reference evidence="8 9" key="1">
    <citation type="journal article" date="2014" name="Nature">
        <title>An environmental bacterial taxon with a large and distinct metabolic repertoire.</title>
        <authorList>
            <person name="Wilson M.C."/>
            <person name="Mori T."/>
            <person name="Ruckert C."/>
            <person name="Uria A.R."/>
            <person name="Helf M.J."/>
            <person name="Takada K."/>
            <person name="Gernert C."/>
            <person name="Steffens U.A."/>
            <person name="Heycke N."/>
            <person name="Schmitt S."/>
            <person name="Rinke C."/>
            <person name="Helfrich E.J."/>
            <person name="Brachmann A.O."/>
            <person name="Gurgui C."/>
            <person name="Wakimoto T."/>
            <person name="Kracht M."/>
            <person name="Crusemann M."/>
            <person name="Hentschel U."/>
            <person name="Abe I."/>
            <person name="Matsunaga S."/>
            <person name="Kalinowski J."/>
            <person name="Takeyama H."/>
            <person name="Piel J."/>
        </authorList>
    </citation>
    <scope>NUCLEOTIDE SEQUENCE [LARGE SCALE GENOMIC DNA]</scope>
    <source>
        <strain evidence="9">TSY1</strain>
    </source>
</reference>
<evidence type="ECO:0000256" key="3">
    <source>
        <dbReference type="ARBA" id="ARBA00022801"/>
    </source>
</evidence>
<name>W4L6S5_ENTF1</name>
<dbReference type="EMBL" id="AZHW01001180">
    <property type="protein sequence ID" value="ETW93742.1"/>
    <property type="molecule type" value="Genomic_DNA"/>
</dbReference>
<keyword evidence="3" id="KW-0378">Hydrolase</keyword>
<dbReference type="GO" id="GO:0000287">
    <property type="term" value="F:magnesium ion binding"/>
    <property type="evidence" value="ECO:0007669"/>
    <property type="project" value="InterPro"/>
</dbReference>
<evidence type="ECO:0000256" key="4">
    <source>
        <dbReference type="ARBA" id="ARBA00023080"/>
    </source>
</evidence>
<evidence type="ECO:0000256" key="1">
    <source>
        <dbReference type="ARBA" id="ARBA00006581"/>
    </source>
</evidence>
<evidence type="ECO:0000256" key="6">
    <source>
        <dbReference type="SAM" id="MobiDB-lite"/>
    </source>
</evidence>